<dbReference type="Pfam" id="PF13579">
    <property type="entry name" value="Glyco_trans_4_4"/>
    <property type="match status" value="1"/>
</dbReference>
<dbReference type="CDD" id="cd03801">
    <property type="entry name" value="GT4_PimA-like"/>
    <property type="match status" value="1"/>
</dbReference>
<accession>A0ABP9A2V7</accession>
<keyword evidence="1" id="KW-0328">Glycosyltransferase</keyword>
<evidence type="ECO:0000256" key="2">
    <source>
        <dbReference type="ARBA" id="ARBA00022679"/>
    </source>
</evidence>
<name>A0ABP9A2V7_9PSEU</name>
<dbReference type="InterPro" id="IPR001296">
    <property type="entry name" value="Glyco_trans_1"/>
</dbReference>
<reference evidence="6" key="1">
    <citation type="journal article" date="2019" name="Int. J. Syst. Evol. Microbiol.">
        <title>The Global Catalogue of Microorganisms (GCM) 10K type strain sequencing project: providing services to taxonomists for standard genome sequencing and annotation.</title>
        <authorList>
            <consortium name="The Broad Institute Genomics Platform"/>
            <consortium name="The Broad Institute Genome Sequencing Center for Infectious Disease"/>
            <person name="Wu L."/>
            <person name="Ma J."/>
        </authorList>
    </citation>
    <scope>NUCLEOTIDE SEQUENCE [LARGE SCALE GENOMIC DNA]</scope>
    <source>
        <strain evidence="6">JCM 17979</strain>
    </source>
</reference>
<evidence type="ECO:0000259" key="4">
    <source>
        <dbReference type="Pfam" id="PF13579"/>
    </source>
</evidence>
<feature type="domain" description="Glycosyl transferase family 1" evidence="3">
    <location>
        <begin position="181"/>
        <end position="337"/>
    </location>
</feature>
<evidence type="ECO:0000313" key="6">
    <source>
        <dbReference type="Proteomes" id="UP001500928"/>
    </source>
</evidence>
<dbReference type="SUPFAM" id="SSF53756">
    <property type="entry name" value="UDP-Glycosyltransferase/glycogen phosphorylase"/>
    <property type="match status" value="1"/>
</dbReference>
<proteinExistence type="predicted"/>
<evidence type="ECO:0008006" key="7">
    <source>
        <dbReference type="Google" id="ProtNLM"/>
    </source>
</evidence>
<feature type="domain" description="Glycosyltransferase subfamily 4-like N-terminal" evidence="4">
    <location>
        <begin position="22"/>
        <end position="166"/>
    </location>
</feature>
<evidence type="ECO:0000256" key="1">
    <source>
        <dbReference type="ARBA" id="ARBA00022676"/>
    </source>
</evidence>
<sequence length="363" mass="38737">MSERGPGRRLRVLVAGPSSRTEGGMASVQRLLERWVPEDVDLHVHATHVEGGTAQRLRATLVGAGGAVLRLLTGRVDVVHVNLSKKASVLRKGAILGVARARGVPTVVHTHAGLFLDWFDGLSARAQAVVRRLLVADRVIVLNETVREGYARRIGVPDERIVLMTNPVEWPESVPSRPGHGPVTAAFLGRLTEKKGVFDLFRALGLLPAGQRERLHVVLAGHADPEPVRAALRDAGVGDVVEIRGYLGPDERDALLARSEILLLPSHAEGLPMSVLEGMAWGLVPVVTPVGALSTVVADGDTGVLVPVADPEALATALGKLLADDVARHAMGERAREAARAYAADAWAERLAALWRELAEVHS</sequence>
<protein>
    <recommendedName>
        <fullName evidence="7">Glycosyltransferase involved in cell wall biosynthesis</fullName>
    </recommendedName>
</protein>
<organism evidence="5 6">
    <name type="scientific">Actinomycetospora chlora</name>
    <dbReference type="NCBI Taxonomy" id="663608"/>
    <lineage>
        <taxon>Bacteria</taxon>
        <taxon>Bacillati</taxon>
        <taxon>Actinomycetota</taxon>
        <taxon>Actinomycetes</taxon>
        <taxon>Pseudonocardiales</taxon>
        <taxon>Pseudonocardiaceae</taxon>
        <taxon>Actinomycetospora</taxon>
    </lineage>
</organism>
<dbReference type="InterPro" id="IPR028098">
    <property type="entry name" value="Glyco_trans_4-like_N"/>
</dbReference>
<keyword evidence="6" id="KW-1185">Reference proteome</keyword>
<dbReference type="Gene3D" id="3.40.50.2000">
    <property type="entry name" value="Glycogen Phosphorylase B"/>
    <property type="match status" value="2"/>
</dbReference>
<dbReference type="PANTHER" id="PTHR12526:SF510">
    <property type="entry name" value="D-INOSITOL 3-PHOSPHATE GLYCOSYLTRANSFERASE"/>
    <property type="match status" value="1"/>
</dbReference>
<gene>
    <name evidence="5" type="ORF">GCM10023200_00680</name>
</gene>
<dbReference type="EMBL" id="BAABHO010000001">
    <property type="protein sequence ID" value="GAA4772228.1"/>
    <property type="molecule type" value="Genomic_DNA"/>
</dbReference>
<comment type="caution">
    <text evidence="5">The sequence shown here is derived from an EMBL/GenBank/DDBJ whole genome shotgun (WGS) entry which is preliminary data.</text>
</comment>
<keyword evidence="2" id="KW-0808">Transferase</keyword>
<evidence type="ECO:0000259" key="3">
    <source>
        <dbReference type="Pfam" id="PF00534"/>
    </source>
</evidence>
<evidence type="ECO:0000313" key="5">
    <source>
        <dbReference type="EMBL" id="GAA4772228.1"/>
    </source>
</evidence>
<dbReference type="Proteomes" id="UP001500928">
    <property type="component" value="Unassembled WGS sequence"/>
</dbReference>
<dbReference type="Pfam" id="PF00534">
    <property type="entry name" value="Glycos_transf_1"/>
    <property type="match status" value="1"/>
</dbReference>
<dbReference type="PANTHER" id="PTHR12526">
    <property type="entry name" value="GLYCOSYLTRANSFERASE"/>
    <property type="match status" value="1"/>
</dbReference>